<dbReference type="OrthoDB" id="9773060at2"/>
<proteinExistence type="inferred from homology"/>
<dbReference type="GO" id="GO:0003677">
    <property type="term" value="F:DNA binding"/>
    <property type="evidence" value="ECO:0007669"/>
    <property type="project" value="InterPro"/>
</dbReference>
<dbReference type="STRING" id="1688.BCUN_0404"/>
<dbReference type="GO" id="GO:0032259">
    <property type="term" value="P:methylation"/>
    <property type="evidence" value="ECO:0007669"/>
    <property type="project" value="UniProtKB-KW"/>
</dbReference>
<evidence type="ECO:0000256" key="2">
    <source>
        <dbReference type="ARBA" id="ARBA00022679"/>
    </source>
</evidence>
<dbReference type="Pfam" id="PF02195">
    <property type="entry name" value="ParB_N"/>
    <property type="match status" value="1"/>
</dbReference>
<evidence type="ECO:0000259" key="4">
    <source>
        <dbReference type="SMART" id="SM00470"/>
    </source>
</evidence>
<dbReference type="PIRSF" id="PIRSF036758">
    <property type="entry name" value="Aden_M_ParB"/>
    <property type="match status" value="1"/>
</dbReference>
<dbReference type="SMART" id="SM00470">
    <property type="entry name" value="ParB"/>
    <property type="match status" value="1"/>
</dbReference>
<comment type="caution">
    <text evidence="5">The sequence shown here is derived from an EMBL/GenBank/DDBJ whole genome shotgun (WGS) entry which is preliminary data.</text>
</comment>
<evidence type="ECO:0000313" key="6">
    <source>
        <dbReference type="Proteomes" id="UP000029067"/>
    </source>
</evidence>
<protein>
    <recommendedName>
        <fullName evidence="3">Methyltransferase</fullName>
        <ecNumber evidence="3">2.1.1.-</ecNumber>
    </recommendedName>
</protein>
<dbReference type="AlphaFoldDB" id="A0A087B4F5"/>
<dbReference type="InterPro" id="IPR001091">
    <property type="entry name" value="RM_Methyltransferase"/>
</dbReference>
<dbReference type="Gene3D" id="3.40.50.150">
    <property type="entry name" value="Vaccinia Virus protein VP39"/>
    <property type="match status" value="1"/>
</dbReference>
<dbReference type="InterPro" id="IPR003115">
    <property type="entry name" value="ParB_N"/>
</dbReference>
<dbReference type="GO" id="GO:0007059">
    <property type="term" value="P:chromosome segregation"/>
    <property type="evidence" value="ECO:0007669"/>
    <property type="project" value="TreeGrafter"/>
</dbReference>
<dbReference type="EC" id="2.1.1.-" evidence="3"/>
<dbReference type="GO" id="GO:0005694">
    <property type="term" value="C:chromosome"/>
    <property type="evidence" value="ECO:0007669"/>
    <property type="project" value="TreeGrafter"/>
</dbReference>
<dbReference type="Pfam" id="PF01555">
    <property type="entry name" value="N6_N4_Mtase"/>
    <property type="match status" value="1"/>
</dbReference>
<organism evidence="5 6">
    <name type="scientific">Bifidobacterium cuniculi</name>
    <dbReference type="NCBI Taxonomy" id="1688"/>
    <lineage>
        <taxon>Bacteria</taxon>
        <taxon>Bacillati</taxon>
        <taxon>Actinomycetota</taxon>
        <taxon>Actinomycetes</taxon>
        <taxon>Bifidobacteriales</taxon>
        <taxon>Bifidobacteriaceae</taxon>
        <taxon>Bifidobacterium</taxon>
    </lineage>
</organism>
<reference evidence="5 6" key="1">
    <citation type="submission" date="2014-03" db="EMBL/GenBank/DDBJ databases">
        <title>Genomics of Bifidobacteria.</title>
        <authorList>
            <person name="Ventura M."/>
            <person name="Milani C."/>
            <person name="Lugli G.A."/>
        </authorList>
    </citation>
    <scope>NUCLEOTIDE SEQUENCE [LARGE SCALE GENOMIC DNA]</scope>
    <source>
        <strain evidence="5 6">LMG 10738</strain>
    </source>
</reference>
<evidence type="ECO:0000313" key="5">
    <source>
        <dbReference type="EMBL" id="KFI65905.1"/>
    </source>
</evidence>
<name>A0A087B4F5_9BIFI</name>
<dbReference type="PANTHER" id="PTHR33375">
    <property type="entry name" value="CHROMOSOME-PARTITIONING PROTEIN PARB-RELATED"/>
    <property type="match status" value="1"/>
</dbReference>
<keyword evidence="2" id="KW-0808">Transferase</keyword>
<keyword evidence="1 5" id="KW-0489">Methyltransferase</keyword>
<dbReference type="InterPro" id="IPR002941">
    <property type="entry name" value="DNA_methylase_N4/N6"/>
</dbReference>
<dbReference type="InterPro" id="IPR029063">
    <property type="entry name" value="SAM-dependent_MTases_sf"/>
</dbReference>
<dbReference type="SUPFAM" id="SSF110849">
    <property type="entry name" value="ParB/Sulfiredoxin"/>
    <property type="match status" value="1"/>
</dbReference>
<comment type="similarity">
    <text evidence="3">Belongs to the N(4)/N(6)-methyltransferase family.</text>
</comment>
<dbReference type="Gene3D" id="3.90.1530.10">
    <property type="entry name" value="Conserved hypothetical protein from pyrococcus furiosus pfu- 392566-001, ParB domain"/>
    <property type="match status" value="1"/>
</dbReference>
<dbReference type="EMBL" id="JGYV01000001">
    <property type="protein sequence ID" value="KFI65905.1"/>
    <property type="molecule type" value="Genomic_DNA"/>
</dbReference>
<feature type="domain" description="ParB-like N-terminal" evidence="4">
    <location>
        <begin position="7"/>
        <end position="95"/>
    </location>
</feature>
<accession>A0A087B4F5</accession>
<dbReference type="InterPro" id="IPR050336">
    <property type="entry name" value="Chromosome_partition/occlusion"/>
</dbReference>
<keyword evidence="6" id="KW-1185">Reference proteome</keyword>
<evidence type="ECO:0000256" key="3">
    <source>
        <dbReference type="RuleBase" id="RU362026"/>
    </source>
</evidence>
<dbReference type="eggNOG" id="COG1475">
    <property type="taxonomic scope" value="Bacteria"/>
</dbReference>
<dbReference type="SUPFAM" id="SSF53335">
    <property type="entry name" value="S-adenosyl-L-methionine-dependent methyltransferases"/>
    <property type="match status" value="1"/>
</dbReference>
<gene>
    <name evidence="5" type="ORF">BCUN_0404</name>
</gene>
<dbReference type="PRINTS" id="PR00508">
    <property type="entry name" value="S21N4MTFRASE"/>
</dbReference>
<dbReference type="RefSeq" id="WP_033516293.1">
    <property type="nucleotide sequence ID" value="NZ_JGYV01000001.1"/>
</dbReference>
<dbReference type="REBASE" id="384921">
    <property type="entry name" value="M.Bcu10738ORF404P"/>
</dbReference>
<dbReference type="InterPro" id="IPR036086">
    <property type="entry name" value="ParB/Sulfiredoxin_sf"/>
</dbReference>
<sequence length="418" mass="45943">MDDLQLERVPIDSLVPYHRNPRRGNVEKIAESLKERGQYRPIVVNRGTKTGVANEILAGNHTWQAAKSLQWDSIQVTWVDVDADDAAHIVLADNRLADLGDYDTAALAEILQSVAEPTLGTGYSDEDIAEILAAVAPKELPGADADAVPETPKTPFTKVGQIWKLGDSVLVVGSSTDKELVTKAAGMIGQPGCIWTDPPYGIAYEGKTKDTLSIQNDFTIDRAIEVTTDAFRIAAQISREGCPFYCAHPDSYRVRFQTALESIGYQWRQTLIWVKNTASLAHSDYQNQVEPIGYGFTPHSSGGGRLGRGGQWWYGDAKQTTAQCFDKPTANREHPTMKPVELIQSMLKNSCRKGGIVYDPFGGSGSTLIAATGLGMRCLTVELDPKYADVICRRYQEYTGRMPELDGVPHDFTTDKEQ</sequence>
<dbReference type="eggNOG" id="COG0863">
    <property type="taxonomic scope" value="Bacteria"/>
</dbReference>
<evidence type="ECO:0000256" key="1">
    <source>
        <dbReference type="ARBA" id="ARBA00022603"/>
    </source>
</evidence>
<dbReference type="GO" id="GO:0008170">
    <property type="term" value="F:N-methyltransferase activity"/>
    <property type="evidence" value="ECO:0007669"/>
    <property type="project" value="InterPro"/>
</dbReference>
<dbReference type="PANTHER" id="PTHR33375:SF1">
    <property type="entry name" value="CHROMOSOME-PARTITIONING PROTEIN PARB-RELATED"/>
    <property type="match status" value="1"/>
</dbReference>
<dbReference type="InterPro" id="IPR015840">
    <property type="entry name" value="DNA_MeTrfase_ParB"/>
</dbReference>
<dbReference type="GO" id="GO:0045881">
    <property type="term" value="P:positive regulation of sporulation resulting in formation of a cellular spore"/>
    <property type="evidence" value="ECO:0007669"/>
    <property type="project" value="TreeGrafter"/>
</dbReference>
<dbReference type="Proteomes" id="UP000029067">
    <property type="component" value="Unassembled WGS sequence"/>
</dbReference>